<gene>
    <name evidence="2" type="ORF">AB1Y20_003758</name>
</gene>
<sequence length="86" mass="9608">MFVVPTIANGPEEALPSSMVRRQCTRKRSERKCANPMANAELSWVFLCSDDPGRANADETKCTQKREIASSRRGALPPRALRLQPH</sequence>
<organism evidence="2 3">
    <name type="scientific">Prymnesium parvum</name>
    <name type="common">Toxic golden alga</name>
    <dbReference type="NCBI Taxonomy" id="97485"/>
    <lineage>
        <taxon>Eukaryota</taxon>
        <taxon>Haptista</taxon>
        <taxon>Haptophyta</taxon>
        <taxon>Prymnesiophyceae</taxon>
        <taxon>Prymnesiales</taxon>
        <taxon>Prymnesiaceae</taxon>
        <taxon>Prymnesium</taxon>
    </lineage>
</organism>
<protein>
    <submittedName>
        <fullName evidence="2">Uncharacterized protein</fullName>
    </submittedName>
</protein>
<dbReference type="AlphaFoldDB" id="A0AB34J7G4"/>
<comment type="caution">
    <text evidence="2">The sequence shown here is derived from an EMBL/GenBank/DDBJ whole genome shotgun (WGS) entry which is preliminary data.</text>
</comment>
<dbReference type="Proteomes" id="UP001515480">
    <property type="component" value="Unassembled WGS sequence"/>
</dbReference>
<keyword evidence="3" id="KW-1185">Reference proteome</keyword>
<feature type="compositionally biased region" description="Basic and acidic residues" evidence="1">
    <location>
        <begin position="56"/>
        <end position="70"/>
    </location>
</feature>
<reference evidence="2 3" key="1">
    <citation type="journal article" date="2024" name="Science">
        <title>Giant polyketide synthase enzymes in the biosynthesis of giant marine polyether toxins.</title>
        <authorList>
            <person name="Fallon T.R."/>
            <person name="Shende V.V."/>
            <person name="Wierzbicki I.H."/>
            <person name="Pendleton A.L."/>
            <person name="Watervoot N.F."/>
            <person name="Auber R.P."/>
            <person name="Gonzalez D.J."/>
            <person name="Wisecaver J.H."/>
            <person name="Moore B.S."/>
        </authorList>
    </citation>
    <scope>NUCLEOTIDE SEQUENCE [LARGE SCALE GENOMIC DNA]</scope>
    <source>
        <strain evidence="2 3">12B1</strain>
    </source>
</reference>
<evidence type="ECO:0000256" key="1">
    <source>
        <dbReference type="SAM" id="MobiDB-lite"/>
    </source>
</evidence>
<dbReference type="EMBL" id="JBGBPQ010000012">
    <property type="protein sequence ID" value="KAL1514670.1"/>
    <property type="molecule type" value="Genomic_DNA"/>
</dbReference>
<name>A0AB34J7G4_PRYPA</name>
<feature type="compositionally biased region" description="Low complexity" evidence="1">
    <location>
        <begin position="72"/>
        <end position="86"/>
    </location>
</feature>
<evidence type="ECO:0000313" key="3">
    <source>
        <dbReference type="Proteomes" id="UP001515480"/>
    </source>
</evidence>
<accession>A0AB34J7G4</accession>
<proteinExistence type="predicted"/>
<evidence type="ECO:0000313" key="2">
    <source>
        <dbReference type="EMBL" id="KAL1514670.1"/>
    </source>
</evidence>
<feature type="region of interest" description="Disordered" evidence="1">
    <location>
        <begin position="56"/>
        <end position="86"/>
    </location>
</feature>